<proteinExistence type="predicted"/>
<reference evidence="1" key="1">
    <citation type="journal article" date="2021" name="Proc. Natl. Acad. Sci. U.S.A.">
        <title>A Catalog of Tens of Thousands of Viruses from Human Metagenomes Reveals Hidden Associations with Chronic Diseases.</title>
        <authorList>
            <person name="Tisza M.J."/>
            <person name="Buck C.B."/>
        </authorList>
    </citation>
    <scope>NUCLEOTIDE SEQUENCE</scope>
    <source>
        <strain evidence="1">Ctkhg5</strain>
    </source>
</reference>
<protein>
    <submittedName>
        <fullName evidence="1">Uncharacterized protein</fullName>
    </submittedName>
</protein>
<sequence>MPATGFEPMTPALREVPKVRHSGIYATKRIMENG</sequence>
<name>A0A8S5UDB7_9CAUD</name>
<accession>A0A8S5UDB7</accession>
<evidence type="ECO:0000313" key="1">
    <source>
        <dbReference type="EMBL" id="DAF92465.1"/>
    </source>
</evidence>
<dbReference type="EMBL" id="BK016067">
    <property type="protein sequence ID" value="DAF92465.1"/>
    <property type="molecule type" value="Genomic_DNA"/>
</dbReference>
<organism evidence="1">
    <name type="scientific">Siphoviridae sp. ctkhg5</name>
    <dbReference type="NCBI Taxonomy" id="2825643"/>
    <lineage>
        <taxon>Viruses</taxon>
        <taxon>Duplodnaviria</taxon>
        <taxon>Heunggongvirae</taxon>
        <taxon>Uroviricota</taxon>
        <taxon>Caudoviricetes</taxon>
    </lineage>
</organism>